<evidence type="ECO:0008006" key="3">
    <source>
        <dbReference type="Google" id="ProtNLM"/>
    </source>
</evidence>
<accession>A0AA38NXV5</accession>
<dbReference type="InterPro" id="IPR009057">
    <property type="entry name" value="Homeodomain-like_sf"/>
</dbReference>
<dbReference type="SUPFAM" id="SSF46689">
    <property type="entry name" value="Homeodomain-like"/>
    <property type="match status" value="1"/>
</dbReference>
<proteinExistence type="predicted"/>
<reference evidence="1" key="1">
    <citation type="submission" date="2022-08" db="EMBL/GenBank/DDBJ databases">
        <authorList>
            <consortium name="DOE Joint Genome Institute"/>
            <person name="Min B."/>
            <person name="Riley R."/>
            <person name="Sierra-Patev S."/>
            <person name="Naranjo-Ortiz M."/>
            <person name="Looney B."/>
            <person name="Konkel Z."/>
            <person name="Slot J.C."/>
            <person name="Sakamoto Y."/>
            <person name="Steenwyk J.L."/>
            <person name="Rokas A."/>
            <person name="Carro J."/>
            <person name="Camarero S."/>
            <person name="Ferreira P."/>
            <person name="Molpeceres G."/>
            <person name="Ruiz-Duenas F.J."/>
            <person name="Serrano A."/>
            <person name="Henrissat B."/>
            <person name="Drula E."/>
            <person name="Hughes K.W."/>
            <person name="Mata J.L."/>
            <person name="Ishikawa N.K."/>
            <person name="Vargas-Isla R."/>
            <person name="Ushijima S."/>
            <person name="Smith C.A."/>
            <person name="Ahrendt S."/>
            <person name="Andreopoulos W."/>
            <person name="He G."/>
            <person name="Labutti K."/>
            <person name="Lipzen A."/>
            <person name="Ng V."/>
            <person name="Sandor L."/>
            <person name="Barry K."/>
            <person name="Martinez A.T."/>
            <person name="Xiao Y."/>
            <person name="Gibbons J.G."/>
            <person name="Terashima K."/>
            <person name="Hibbett D.S."/>
            <person name="Grigoriev I.V."/>
        </authorList>
    </citation>
    <scope>NUCLEOTIDE SEQUENCE</scope>
    <source>
        <strain evidence="1">TFB9207</strain>
    </source>
</reference>
<dbReference type="Pfam" id="PF01527">
    <property type="entry name" value="HTH_Tnp_1"/>
    <property type="match status" value="1"/>
</dbReference>
<organism evidence="1 2">
    <name type="scientific">Lentinula raphanica</name>
    <dbReference type="NCBI Taxonomy" id="153919"/>
    <lineage>
        <taxon>Eukaryota</taxon>
        <taxon>Fungi</taxon>
        <taxon>Dikarya</taxon>
        <taxon>Basidiomycota</taxon>
        <taxon>Agaricomycotina</taxon>
        <taxon>Agaricomycetes</taxon>
        <taxon>Agaricomycetidae</taxon>
        <taxon>Agaricales</taxon>
        <taxon>Marasmiineae</taxon>
        <taxon>Omphalotaceae</taxon>
        <taxon>Lentinula</taxon>
    </lineage>
</organism>
<keyword evidence="2" id="KW-1185">Reference proteome</keyword>
<sequence length="183" mass="21497">MPRRYSDDLKARAVILYSDYWLTVQQICKYLGIKKTLVYKLINQYESGLVRGRRYPSGCPRTIDADDEDYITSLIKHRPCLYLDEIQEALLQARGRQISIPVLCHVLRKLKFTRKICSVKALERNENQRAYFMLHMARLAPHLDMLMFIDEAARNRQTSFRKYGCALRGSRYHTRPLILAPEA</sequence>
<dbReference type="Proteomes" id="UP001163846">
    <property type="component" value="Unassembled WGS sequence"/>
</dbReference>
<name>A0AA38NXV5_9AGAR</name>
<dbReference type="PANTHER" id="PTHR48472">
    <property type="entry name" value="TC1-LIKE TRANSPOSASE DDE DOMAIN-CONTAINING PROTEIN"/>
    <property type="match status" value="1"/>
</dbReference>
<protein>
    <recommendedName>
        <fullName evidence="3">Homeodomain-like protein</fullName>
    </recommendedName>
</protein>
<dbReference type="InterPro" id="IPR002514">
    <property type="entry name" value="Transposase_8"/>
</dbReference>
<dbReference type="EMBL" id="MU806900">
    <property type="protein sequence ID" value="KAJ3832627.1"/>
    <property type="molecule type" value="Genomic_DNA"/>
</dbReference>
<evidence type="ECO:0000313" key="2">
    <source>
        <dbReference type="Proteomes" id="UP001163846"/>
    </source>
</evidence>
<dbReference type="AlphaFoldDB" id="A0AA38NXV5"/>
<comment type="caution">
    <text evidence="1">The sequence shown here is derived from an EMBL/GenBank/DDBJ whole genome shotgun (WGS) entry which is preliminary data.</text>
</comment>
<dbReference type="PANTHER" id="PTHR48472:SF1">
    <property type="entry name" value="TC1-LIKE TRANSPOSASE DDE DOMAIN-CONTAINING PROTEIN"/>
    <property type="match status" value="1"/>
</dbReference>
<evidence type="ECO:0000313" key="1">
    <source>
        <dbReference type="EMBL" id="KAJ3832627.1"/>
    </source>
</evidence>
<gene>
    <name evidence="1" type="ORF">F5878DRAFT_654584</name>
</gene>